<keyword evidence="2" id="KW-1185">Reference proteome</keyword>
<gene>
    <name evidence="1" type="ORF">TrCOL_g6517</name>
</gene>
<feature type="non-terminal residue" evidence="1">
    <location>
        <position position="1"/>
    </location>
</feature>
<protein>
    <submittedName>
        <fullName evidence="1">Uncharacterized protein</fullName>
    </submittedName>
</protein>
<evidence type="ECO:0000313" key="1">
    <source>
        <dbReference type="EMBL" id="GMI41211.1"/>
    </source>
</evidence>
<name>A0A9W7GCG9_9STRA</name>
<dbReference type="AlphaFoldDB" id="A0A9W7GCG9"/>
<evidence type="ECO:0000313" key="2">
    <source>
        <dbReference type="Proteomes" id="UP001165065"/>
    </source>
</evidence>
<reference evidence="2" key="1">
    <citation type="journal article" date="2023" name="Commun. Biol.">
        <title>Genome analysis of Parmales, the sister group of diatoms, reveals the evolutionary specialization of diatoms from phago-mixotrophs to photoautotrophs.</title>
        <authorList>
            <person name="Ban H."/>
            <person name="Sato S."/>
            <person name="Yoshikawa S."/>
            <person name="Yamada K."/>
            <person name="Nakamura Y."/>
            <person name="Ichinomiya M."/>
            <person name="Sato N."/>
            <person name="Blanc-Mathieu R."/>
            <person name="Endo H."/>
            <person name="Kuwata A."/>
            <person name="Ogata H."/>
        </authorList>
    </citation>
    <scope>NUCLEOTIDE SEQUENCE [LARGE SCALE GENOMIC DNA]</scope>
</reference>
<dbReference type="EMBL" id="BRYA01001276">
    <property type="protein sequence ID" value="GMI41211.1"/>
    <property type="molecule type" value="Genomic_DNA"/>
</dbReference>
<dbReference type="OrthoDB" id="10426571at2759"/>
<accession>A0A9W7GCG9</accession>
<comment type="caution">
    <text evidence="1">The sequence shown here is derived from an EMBL/GenBank/DDBJ whole genome shotgun (WGS) entry which is preliminary data.</text>
</comment>
<proteinExistence type="predicted"/>
<sequence>SLDSANATIDLFQKCVKQCTEDYEHDKDYIIEAALLLYVATRKFSFVDHVVGGHFDNVGHDDKGKFPLIENKIALAIKLEDKDVLNMRDNLPPYPSNKYSLPLPGVLYYLKYHLGTTLPSAECGKMECCCLEEVLHAGADVEFWLEKWVKKHGSPWDKKRQPHTIPSNLHRPIWVERKKNGKKQLELHFFSTAMLDWPGKRW</sequence>
<dbReference type="Proteomes" id="UP001165065">
    <property type="component" value="Unassembled WGS sequence"/>
</dbReference>
<organism evidence="1 2">
    <name type="scientific">Triparma columacea</name>
    <dbReference type="NCBI Taxonomy" id="722753"/>
    <lineage>
        <taxon>Eukaryota</taxon>
        <taxon>Sar</taxon>
        <taxon>Stramenopiles</taxon>
        <taxon>Ochrophyta</taxon>
        <taxon>Bolidophyceae</taxon>
        <taxon>Parmales</taxon>
        <taxon>Triparmaceae</taxon>
        <taxon>Triparma</taxon>
    </lineage>
</organism>